<evidence type="ECO:0000313" key="3">
    <source>
        <dbReference type="EMBL" id="MVQ31876.1"/>
    </source>
</evidence>
<keyword evidence="3" id="KW-0456">Lyase</keyword>
<dbReference type="GO" id="GO:0016829">
    <property type="term" value="F:lyase activity"/>
    <property type="evidence" value="ECO:0007669"/>
    <property type="project" value="UniProtKB-KW"/>
</dbReference>
<dbReference type="Pfam" id="PF00378">
    <property type="entry name" value="ECH_1"/>
    <property type="match status" value="1"/>
</dbReference>
<dbReference type="GO" id="GO:0008300">
    <property type="term" value="P:isoprenoid catabolic process"/>
    <property type="evidence" value="ECO:0007669"/>
    <property type="project" value="TreeGrafter"/>
</dbReference>
<dbReference type="PANTHER" id="PTHR42964">
    <property type="entry name" value="ENOYL-COA HYDRATASE"/>
    <property type="match status" value="1"/>
</dbReference>
<dbReference type="CDD" id="cd06558">
    <property type="entry name" value="crotonase-like"/>
    <property type="match status" value="1"/>
</dbReference>
<keyword evidence="4" id="KW-1185">Reference proteome</keyword>
<dbReference type="SUPFAM" id="SSF52096">
    <property type="entry name" value="ClpP/crotonase"/>
    <property type="match status" value="1"/>
</dbReference>
<comment type="similarity">
    <text evidence="1 2">Belongs to the enoyl-CoA hydratase/isomerase family.</text>
</comment>
<dbReference type="InterPro" id="IPR018376">
    <property type="entry name" value="Enoyl-CoA_hyd/isom_CS"/>
</dbReference>
<dbReference type="Proteomes" id="UP000469385">
    <property type="component" value="Unassembled WGS sequence"/>
</dbReference>
<dbReference type="InterPro" id="IPR001753">
    <property type="entry name" value="Enoyl-CoA_hydra/iso"/>
</dbReference>
<dbReference type="AlphaFoldDB" id="A0A6N8J117"/>
<gene>
    <name evidence="3" type="ORF">GON04_20630</name>
</gene>
<reference evidence="3 4" key="1">
    <citation type="submission" date="2019-12" db="EMBL/GenBank/DDBJ databases">
        <authorList>
            <person name="Huq M.A."/>
        </authorList>
    </citation>
    <scope>NUCLEOTIDE SEQUENCE [LARGE SCALE GENOMIC DNA]</scope>
    <source>
        <strain evidence="3 4">MAH-25</strain>
    </source>
</reference>
<proteinExistence type="inferred from homology"/>
<dbReference type="RefSeq" id="WP_157399882.1">
    <property type="nucleotide sequence ID" value="NZ_WSEL01000009.1"/>
</dbReference>
<dbReference type="EMBL" id="WSEL01000009">
    <property type="protein sequence ID" value="MVQ31876.1"/>
    <property type="molecule type" value="Genomic_DNA"/>
</dbReference>
<name>A0A6N8J117_9BURK</name>
<dbReference type="PROSITE" id="PS00166">
    <property type="entry name" value="ENOYL_COA_HYDRATASE"/>
    <property type="match status" value="1"/>
</dbReference>
<protein>
    <submittedName>
        <fullName evidence="3">p-hydroxycinnamoyl CoA hydratase/lyase</fullName>
    </submittedName>
</protein>
<dbReference type="PANTHER" id="PTHR42964:SF1">
    <property type="entry name" value="POLYKETIDE BIOSYNTHESIS ENOYL-COA HYDRATASE PKSH-RELATED"/>
    <property type="match status" value="1"/>
</dbReference>
<comment type="caution">
    <text evidence="3">The sequence shown here is derived from an EMBL/GenBank/DDBJ whole genome shotgun (WGS) entry which is preliminary data.</text>
</comment>
<accession>A0A6N8J117</accession>
<dbReference type="Gene3D" id="3.90.226.10">
    <property type="entry name" value="2-enoyl-CoA Hydratase, Chain A, domain 1"/>
    <property type="match status" value="1"/>
</dbReference>
<evidence type="ECO:0000256" key="2">
    <source>
        <dbReference type="RuleBase" id="RU003707"/>
    </source>
</evidence>
<sequence length="273" mass="29556">MQASDYRTILVEHAAGVARVTLSRPEKRNAMNPRMHEEMAHALPGLVADPAVRVIVITGAGSTFCAGADIKEYFRDLENRPDERARITELARHWMWDVLAQAGKPTIAMVNGHCFGGGFLVSLACDIVVASERAVFGLPEVNWGHLPGGAASLKTIEAMGARMALYYAMTGENFDAATALRERLVTRVVPHEQLQAQVEQLAASLAAKSPMALQAIKEIYRAAPSVGMAHIHDFVQAKVDQLRVRDTGGLRERGMADFIAGKLRTTETGGAKA</sequence>
<evidence type="ECO:0000256" key="1">
    <source>
        <dbReference type="ARBA" id="ARBA00005254"/>
    </source>
</evidence>
<dbReference type="InterPro" id="IPR029045">
    <property type="entry name" value="ClpP/crotonase-like_dom_sf"/>
</dbReference>
<organism evidence="3 4">
    <name type="scientific">Ramlibacter pinisoli</name>
    <dbReference type="NCBI Taxonomy" id="2682844"/>
    <lineage>
        <taxon>Bacteria</taxon>
        <taxon>Pseudomonadati</taxon>
        <taxon>Pseudomonadota</taxon>
        <taxon>Betaproteobacteria</taxon>
        <taxon>Burkholderiales</taxon>
        <taxon>Comamonadaceae</taxon>
        <taxon>Ramlibacter</taxon>
    </lineage>
</organism>
<evidence type="ECO:0000313" key="4">
    <source>
        <dbReference type="Proteomes" id="UP000469385"/>
    </source>
</evidence>
<dbReference type="InterPro" id="IPR051683">
    <property type="entry name" value="Enoyl-CoA_Hydratase/Isomerase"/>
</dbReference>